<evidence type="ECO:0000259" key="1">
    <source>
        <dbReference type="PROSITE" id="PS50022"/>
    </source>
</evidence>
<organism evidence="2">
    <name type="scientific">uncultured Caudovirales phage</name>
    <dbReference type="NCBI Taxonomy" id="2100421"/>
    <lineage>
        <taxon>Viruses</taxon>
        <taxon>Duplodnaviria</taxon>
        <taxon>Heunggongvirae</taxon>
        <taxon>Uroviricota</taxon>
        <taxon>Caudoviricetes</taxon>
        <taxon>Peduoviridae</taxon>
        <taxon>Maltschvirus</taxon>
        <taxon>Maltschvirus maltsch</taxon>
    </lineage>
</organism>
<dbReference type="InterPro" id="IPR000421">
    <property type="entry name" value="FA58C"/>
</dbReference>
<dbReference type="Pfam" id="PF00754">
    <property type="entry name" value="F5_F8_type_C"/>
    <property type="match status" value="1"/>
</dbReference>
<name>A0A6J5T6V5_9CAUD</name>
<proteinExistence type="predicted"/>
<dbReference type="PROSITE" id="PS50022">
    <property type="entry name" value="FA58C_3"/>
    <property type="match status" value="1"/>
</dbReference>
<gene>
    <name evidence="2" type="ORF">UFOVP3_37</name>
</gene>
<evidence type="ECO:0000313" key="2">
    <source>
        <dbReference type="EMBL" id="CAB4240542.1"/>
    </source>
</evidence>
<dbReference type="InterPro" id="IPR008979">
    <property type="entry name" value="Galactose-bd-like_sf"/>
</dbReference>
<dbReference type="SUPFAM" id="SSF49785">
    <property type="entry name" value="Galactose-binding domain-like"/>
    <property type="match status" value="1"/>
</dbReference>
<dbReference type="EMBL" id="LR797814">
    <property type="protein sequence ID" value="CAB4240542.1"/>
    <property type="molecule type" value="Genomic_DNA"/>
</dbReference>
<reference evidence="2" key="1">
    <citation type="submission" date="2020-05" db="EMBL/GenBank/DDBJ databases">
        <authorList>
            <person name="Chiriac C."/>
            <person name="Salcher M."/>
            <person name="Ghai R."/>
            <person name="Kavagutti S V."/>
        </authorList>
    </citation>
    <scope>NUCLEOTIDE SEQUENCE</scope>
</reference>
<accession>A0A6J5T6V5</accession>
<sequence>MIYINGTPTDDATLPMVLWDNLLSYSTVTLTASTSDTLGPVANCITESTYDYWQPTAIPAWVQGNFGSAKTINTVALIGHTLGSTGATVYIQSSPDGTTWTTKSTVMVPTDDSPILAIFADFSAQYWRVYIPSRTGTAYPVIGIVMMGDRFVFPAGVMPSYTPIWQAQTVELLQSKSLGGQFMGNRVLRQGAETSINLVSFSRTFAEVDLQPFKAWYNGGHAFVWASGPSIFTKDVGYCWRKPNAEMKPTFTETGSWVRVTMEVEAYVQ</sequence>
<feature type="domain" description="F5/8 type C" evidence="1">
    <location>
        <begin position="11"/>
        <end position="102"/>
    </location>
</feature>
<protein>
    <submittedName>
        <fullName evidence="2">Coagulation factor 5/8 C-terminal domain containing protein</fullName>
    </submittedName>
</protein>
<dbReference type="Gene3D" id="2.60.120.260">
    <property type="entry name" value="Galactose-binding domain-like"/>
    <property type="match status" value="1"/>
</dbReference>